<dbReference type="InterPro" id="IPR015797">
    <property type="entry name" value="NUDIX_hydrolase-like_dom_sf"/>
</dbReference>
<dbReference type="PRINTS" id="PR00502">
    <property type="entry name" value="NUDIXFAMILY"/>
</dbReference>
<evidence type="ECO:0000256" key="2">
    <source>
        <dbReference type="ARBA" id="ARBA00022801"/>
    </source>
</evidence>
<name>A0A238KK45_9RHOB</name>
<dbReference type="EMBL" id="FXYH01000008">
    <property type="protein sequence ID" value="SMX43027.1"/>
    <property type="molecule type" value="Genomic_DNA"/>
</dbReference>
<dbReference type="PROSITE" id="PS00893">
    <property type="entry name" value="NUDIX_BOX"/>
    <property type="match status" value="1"/>
</dbReference>
<dbReference type="AlphaFoldDB" id="A0A238KK45"/>
<dbReference type="PANTHER" id="PTHR43736:SF1">
    <property type="entry name" value="DIHYDRONEOPTERIN TRIPHOSPHATE DIPHOSPHATASE"/>
    <property type="match status" value="1"/>
</dbReference>
<evidence type="ECO:0000259" key="4">
    <source>
        <dbReference type="PROSITE" id="PS51462"/>
    </source>
</evidence>
<comment type="cofactor">
    <cofactor evidence="1">
        <name>Mg(2+)</name>
        <dbReference type="ChEBI" id="CHEBI:18420"/>
    </cofactor>
</comment>
<keyword evidence="6" id="KW-1185">Reference proteome</keyword>
<evidence type="ECO:0000256" key="1">
    <source>
        <dbReference type="ARBA" id="ARBA00001946"/>
    </source>
</evidence>
<sequence length="138" mass="15466">MSDPRRDFLGCKVMLFVGAQLVVLIRDHTPGIVWPGYLDFPGGGREDGESPEDCALREAFEEVGLDLSPYDLTLIHIRDNDGKISWFFAAHLPESARTDIRFGGEGDGWQLMPPHQYVSHPKAIPHFARILESYLASD</sequence>
<dbReference type="RefSeq" id="WP_097805053.1">
    <property type="nucleotide sequence ID" value="NZ_FXYH01000008.1"/>
</dbReference>
<organism evidence="5 6">
    <name type="scientific">Pelagimonas varians</name>
    <dbReference type="NCBI Taxonomy" id="696760"/>
    <lineage>
        <taxon>Bacteria</taxon>
        <taxon>Pseudomonadati</taxon>
        <taxon>Pseudomonadota</taxon>
        <taxon>Alphaproteobacteria</taxon>
        <taxon>Rhodobacterales</taxon>
        <taxon>Roseobacteraceae</taxon>
        <taxon>Pelagimonas</taxon>
    </lineage>
</organism>
<dbReference type="InterPro" id="IPR020084">
    <property type="entry name" value="NUDIX_hydrolase_CS"/>
</dbReference>
<gene>
    <name evidence="5" type="ORF">PEV8663_02582</name>
</gene>
<feature type="domain" description="Nudix hydrolase" evidence="4">
    <location>
        <begin position="4"/>
        <end position="137"/>
    </location>
</feature>
<accession>A0A238KK45</accession>
<dbReference type="Pfam" id="PF00293">
    <property type="entry name" value="NUDIX"/>
    <property type="match status" value="1"/>
</dbReference>
<dbReference type="OrthoDB" id="289720at2"/>
<dbReference type="InterPro" id="IPR020476">
    <property type="entry name" value="Nudix_hydrolase"/>
</dbReference>
<dbReference type="PANTHER" id="PTHR43736">
    <property type="entry name" value="ADP-RIBOSE PYROPHOSPHATASE"/>
    <property type="match status" value="1"/>
</dbReference>
<dbReference type="Gene3D" id="3.90.79.10">
    <property type="entry name" value="Nucleoside Triphosphate Pyrophosphohydrolase"/>
    <property type="match status" value="1"/>
</dbReference>
<dbReference type="GO" id="GO:0016787">
    <property type="term" value="F:hydrolase activity"/>
    <property type="evidence" value="ECO:0007669"/>
    <property type="project" value="UniProtKB-KW"/>
</dbReference>
<evidence type="ECO:0000313" key="5">
    <source>
        <dbReference type="EMBL" id="SMX43027.1"/>
    </source>
</evidence>
<dbReference type="Proteomes" id="UP000220836">
    <property type="component" value="Unassembled WGS sequence"/>
</dbReference>
<dbReference type="SUPFAM" id="SSF55811">
    <property type="entry name" value="Nudix"/>
    <property type="match status" value="1"/>
</dbReference>
<comment type="similarity">
    <text evidence="3">Belongs to the Nudix hydrolase family.</text>
</comment>
<evidence type="ECO:0000313" key="6">
    <source>
        <dbReference type="Proteomes" id="UP000220836"/>
    </source>
</evidence>
<dbReference type="InterPro" id="IPR000086">
    <property type="entry name" value="NUDIX_hydrolase_dom"/>
</dbReference>
<dbReference type="PROSITE" id="PS51462">
    <property type="entry name" value="NUDIX"/>
    <property type="match status" value="1"/>
</dbReference>
<reference evidence="5 6" key="1">
    <citation type="submission" date="2017-05" db="EMBL/GenBank/DDBJ databases">
        <authorList>
            <person name="Song R."/>
            <person name="Chenine A.L."/>
            <person name="Ruprecht R.M."/>
        </authorList>
    </citation>
    <scope>NUCLEOTIDE SEQUENCE [LARGE SCALE GENOMIC DNA]</scope>
    <source>
        <strain evidence="5 6">CECT 8663</strain>
    </source>
</reference>
<protein>
    <submittedName>
        <fullName evidence="5">NUDIX domain protein</fullName>
    </submittedName>
</protein>
<proteinExistence type="inferred from homology"/>
<keyword evidence="2 3" id="KW-0378">Hydrolase</keyword>
<evidence type="ECO:0000256" key="3">
    <source>
        <dbReference type="RuleBase" id="RU003476"/>
    </source>
</evidence>